<feature type="region of interest" description="Disordered" evidence="6">
    <location>
        <begin position="241"/>
        <end position="287"/>
    </location>
</feature>
<dbReference type="InterPro" id="IPR050487">
    <property type="entry name" value="FtsQ_DivIB"/>
</dbReference>
<keyword evidence="3 7" id="KW-0812">Transmembrane</keyword>
<keyword evidence="5" id="KW-0131">Cell cycle</keyword>
<keyword evidence="1" id="KW-1003">Cell membrane</keyword>
<evidence type="ECO:0000256" key="2">
    <source>
        <dbReference type="ARBA" id="ARBA00022618"/>
    </source>
</evidence>
<keyword evidence="2" id="KW-0132">Cell division</keyword>
<evidence type="ECO:0000256" key="3">
    <source>
        <dbReference type="ARBA" id="ARBA00022692"/>
    </source>
</evidence>
<evidence type="ECO:0008006" key="10">
    <source>
        <dbReference type="Google" id="ProtNLM"/>
    </source>
</evidence>
<evidence type="ECO:0000256" key="6">
    <source>
        <dbReference type="SAM" id="MobiDB-lite"/>
    </source>
</evidence>
<dbReference type="PANTHER" id="PTHR37820:SF1">
    <property type="entry name" value="CELL DIVISION PROTEIN FTSQ"/>
    <property type="match status" value="1"/>
</dbReference>
<feature type="transmembrane region" description="Helical" evidence="7">
    <location>
        <begin position="15"/>
        <end position="38"/>
    </location>
</feature>
<accession>A0ABT2S6L8</accession>
<keyword evidence="7" id="KW-0472">Membrane</keyword>
<dbReference type="Proteomes" id="UP001207605">
    <property type="component" value="Unassembled WGS sequence"/>
</dbReference>
<feature type="compositionally biased region" description="Acidic residues" evidence="6">
    <location>
        <begin position="241"/>
        <end position="276"/>
    </location>
</feature>
<evidence type="ECO:0000256" key="1">
    <source>
        <dbReference type="ARBA" id="ARBA00022475"/>
    </source>
</evidence>
<sequence length="287" mass="32481">MAKKRRRRRKKNHRVYALVTLVLAIAIIVIGFGLLFYVQKIEVSGNDYTENEVITESMQKDTLSFNSVYLLVKYRFLKHDTPKSLDSMKVSLKSPWTVKVTVKEKTIIGYLDEGSEYAYFDKDGKIVHKSTELRDGVPGIEGIDASSTKLYQKIKVKSNKLLQAILNVAVEVKNYNLKPDRIVYEDDGINLYFGDICVQLGTDITTEKMAQISPIIAKLEGKSGVLHLEHYENDSNVITFSEEEADESSEDDTTSEDDATLEDDTTSEDSLDDSYDTSDFQGTYYGE</sequence>
<reference evidence="8 9" key="1">
    <citation type="journal article" date="2021" name="ISME Commun">
        <title>Automated analysis of genomic sequences facilitates high-throughput and comprehensive description of bacteria.</title>
        <authorList>
            <person name="Hitch T.C.A."/>
        </authorList>
    </citation>
    <scope>NUCLEOTIDE SEQUENCE [LARGE SCALE GENOMIC DNA]</scope>
    <source>
        <strain evidence="8 9">Sanger_02</strain>
    </source>
</reference>
<dbReference type="PANTHER" id="PTHR37820">
    <property type="entry name" value="CELL DIVISION PROTEIN DIVIB"/>
    <property type="match status" value="1"/>
</dbReference>
<dbReference type="RefSeq" id="WP_262581675.1">
    <property type="nucleotide sequence ID" value="NZ_JAOQJV010000009.1"/>
</dbReference>
<dbReference type="EMBL" id="JAOQJV010000009">
    <property type="protein sequence ID" value="MCU6700232.1"/>
    <property type="molecule type" value="Genomic_DNA"/>
</dbReference>
<evidence type="ECO:0000313" key="8">
    <source>
        <dbReference type="EMBL" id="MCU6700232.1"/>
    </source>
</evidence>
<organism evidence="8 9">
    <name type="scientific">Dorea ammoniilytica</name>
    <dbReference type="NCBI Taxonomy" id="2981788"/>
    <lineage>
        <taxon>Bacteria</taxon>
        <taxon>Bacillati</taxon>
        <taxon>Bacillota</taxon>
        <taxon>Clostridia</taxon>
        <taxon>Lachnospirales</taxon>
        <taxon>Lachnospiraceae</taxon>
        <taxon>Dorea</taxon>
    </lineage>
</organism>
<comment type="caution">
    <text evidence="8">The sequence shown here is derived from an EMBL/GenBank/DDBJ whole genome shotgun (WGS) entry which is preliminary data.</text>
</comment>
<evidence type="ECO:0000313" key="9">
    <source>
        <dbReference type="Proteomes" id="UP001207605"/>
    </source>
</evidence>
<keyword evidence="9" id="KW-1185">Reference proteome</keyword>
<proteinExistence type="predicted"/>
<keyword evidence="4 7" id="KW-1133">Transmembrane helix</keyword>
<name>A0ABT2S6L8_9FIRM</name>
<evidence type="ECO:0000256" key="4">
    <source>
        <dbReference type="ARBA" id="ARBA00022989"/>
    </source>
</evidence>
<gene>
    <name evidence="8" type="ORF">OCV65_08325</name>
</gene>
<evidence type="ECO:0000256" key="5">
    <source>
        <dbReference type="ARBA" id="ARBA00023306"/>
    </source>
</evidence>
<evidence type="ECO:0000256" key="7">
    <source>
        <dbReference type="SAM" id="Phobius"/>
    </source>
</evidence>
<protein>
    <recommendedName>
        <fullName evidence="10">Cell division protein FtsQ</fullName>
    </recommendedName>
</protein>